<proteinExistence type="inferred from homology"/>
<evidence type="ECO:0000256" key="1">
    <source>
        <dbReference type="ARBA" id="ARBA00006484"/>
    </source>
</evidence>
<keyword evidence="2" id="KW-0560">Oxidoreductase</keyword>
<evidence type="ECO:0000313" key="3">
    <source>
        <dbReference type="EMBL" id="RXR34784.1"/>
    </source>
</evidence>
<name>A0A4Q1KZI1_9FLAO</name>
<organism evidence="3 4">
    <name type="scientific">Flavobacterium piscinae</name>
    <dbReference type="NCBI Taxonomy" id="2506424"/>
    <lineage>
        <taxon>Bacteria</taxon>
        <taxon>Pseudomonadati</taxon>
        <taxon>Bacteroidota</taxon>
        <taxon>Flavobacteriia</taxon>
        <taxon>Flavobacteriales</taxon>
        <taxon>Flavobacteriaceae</taxon>
        <taxon>Flavobacterium</taxon>
    </lineage>
</organism>
<dbReference type="PANTHER" id="PTHR44196">
    <property type="entry name" value="DEHYDROGENASE/REDUCTASE SDR FAMILY MEMBER 7B"/>
    <property type="match status" value="1"/>
</dbReference>
<dbReference type="InterPro" id="IPR002347">
    <property type="entry name" value="SDR_fam"/>
</dbReference>
<protein>
    <submittedName>
        <fullName evidence="3">SDR family NAD(P)-dependent oxidoreductase</fullName>
    </submittedName>
</protein>
<dbReference type="AlphaFoldDB" id="A0A4Q1KZI1"/>
<dbReference type="SUPFAM" id="SSF51735">
    <property type="entry name" value="NAD(P)-binding Rossmann-fold domains"/>
    <property type="match status" value="1"/>
</dbReference>
<evidence type="ECO:0000256" key="2">
    <source>
        <dbReference type="ARBA" id="ARBA00023002"/>
    </source>
</evidence>
<dbReference type="Gene3D" id="3.40.50.720">
    <property type="entry name" value="NAD(P)-binding Rossmann-like Domain"/>
    <property type="match status" value="1"/>
</dbReference>
<dbReference type="EMBL" id="SBKQ01000002">
    <property type="protein sequence ID" value="RXR34784.1"/>
    <property type="molecule type" value="Genomic_DNA"/>
</dbReference>
<dbReference type="PRINTS" id="PR00081">
    <property type="entry name" value="GDHRDH"/>
</dbReference>
<dbReference type="Pfam" id="PF00106">
    <property type="entry name" value="adh_short"/>
    <property type="match status" value="1"/>
</dbReference>
<gene>
    <name evidence="3" type="ORF">EQG68_02420</name>
</gene>
<dbReference type="GO" id="GO:0016020">
    <property type="term" value="C:membrane"/>
    <property type="evidence" value="ECO:0007669"/>
    <property type="project" value="TreeGrafter"/>
</dbReference>
<dbReference type="InterPro" id="IPR036291">
    <property type="entry name" value="NAD(P)-bd_dom_sf"/>
</dbReference>
<dbReference type="OrthoDB" id="822355at2"/>
<evidence type="ECO:0000313" key="4">
    <source>
        <dbReference type="Proteomes" id="UP000289734"/>
    </source>
</evidence>
<keyword evidence="4" id="KW-1185">Reference proteome</keyword>
<dbReference type="Proteomes" id="UP000289734">
    <property type="component" value="Unassembled WGS sequence"/>
</dbReference>
<reference evidence="4" key="1">
    <citation type="submission" date="2019-01" db="EMBL/GenBank/DDBJ databases">
        <title>Cytophagaceae bacterium strain CAR-16.</title>
        <authorList>
            <person name="Chen W.-M."/>
        </authorList>
    </citation>
    <scope>NUCLEOTIDE SEQUENCE [LARGE SCALE GENOMIC DNA]</scope>
    <source>
        <strain evidence="4">ICH-30</strain>
    </source>
</reference>
<comment type="caution">
    <text evidence="3">The sequence shown here is derived from an EMBL/GenBank/DDBJ whole genome shotgun (WGS) entry which is preliminary data.</text>
</comment>
<dbReference type="PANTHER" id="PTHR44196:SF3">
    <property type="entry name" value="SHORT CHAIN DEHYDROGENASE FAMILY PROTEIN"/>
    <property type="match status" value="1"/>
</dbReference>
<accession>A0A4Q1KZI1</accession>
<dbReference type="GO" id="GO:0016491">
    <property type="term" value="F:oxidoreductase activity"/>
    <property type="evidence" value="ECO:0007669"/>
    <property type="project" value="UniProtKB-KW"/>
</dbReference>
<comment type="similarity">
    <text evidence="1">Belongs to the short-chain dehydrogenases/reductases (SDR) family.</text>
</comment>
<sequence length="237" mass="26607">MMTSLIIGCSSGIGFELAKKLIERNNKIIGVARREENLLALKGINPEKIVVYALDITEEKGVDKIKSILKNNNDFDQIIFSAGYGDLNEKLNEIIELETINLNVTAFTQIMCLGYDYFKQKGKGHLIAITSIAGIRGNKLAPSYNATKAYQLNYLEGLMQKASNENNKIAITDVRPGFVDTAMAKGDHLFWVASPQKAAEQILNAILKKNKIVYITKRWFLIALILKILPKWLYLKL</sequence>